<dbReference type="AlphaFoldDB" id="A0A853ICF6"/>
<dbReference type="PROSITE" id="PS00211">
    <property type="entry name" value="ABC_TRANSPORTER_1"/>
    <property type="match status" value="1"/>
</dbReference>
<reference evidence="7 8" key="1">
    <citation type="submission" date="2020-07" db="EMBL/GenBank/DDBJ databases">
        <title>Endozoicomonas sp. nov., isolated from sediment.</title>
        <authorList>
            <person name="Gu T."/>
        </authorList>
    </citation>
    <scope>NUCLEOTIDE SEQUENCE [LARGE SCALE GENOMIC DNA]</scope>
    <source>
        <strain evidence="7 8">SM1973</strain>
    </source>
</reference>
<comment type="subunit">
    <text evidence="5">The complex is probably composed of two ATP-binding proteins, two transmembrane proteins and a solute-binding protein.</text>
</comment>
<proteinExistence type="inferred from homology"/>
<dbReference type="PANTHER" id="PTHR43869">
    <property type="entry name" value="GLYCINE BETAINE/PROLINE BETAINE TRANSPORT SYSTEM ATP-BINDING PROTEIN PROV"/>
    <property type="match status" value="1"/>
</dbReference>
<keyword evidence="5" id="KW-1003">Cell membrane</keyword>
<dbReference type="GO" id="GO:0016887">
    <property type="term" value="F:ATP hydrolysis activity"/>
    <property type="evidence" value="ECO:0007669"/>
    <property type="project" value="UniProtKB-UniRule"/>
</dbReference>
<keyword evidence="8" id="KW-1185">Reference proteome</keyword>
<evidence type="ECO:0000313" key="7">
    <source>
        <dbReference type="EMBL" id="NYZ65046.1"/>
    </source>
</evidence>
<dbReference type="FunFam" id="3.40.50.300:FF:000201">
    <property type="entry name" value="Glycine betaine/L-proline ABC transporter ATP-binding protein"/>
    <property type="match status" value="1"/>
</dbReference>
<keyword evidence="5" id="KW-0472">Membrane</keyword>
<dbReference type="SUPFAM" id="SSF52540">
    <property type="entry name" value="P-loop containing nucleoside triphosphate hydrolases"/>
    <property type="match status" value="1"/>
</dbReference>
<dbReference type="CDD" id="cd03294">
    <property type="entry name" value="ABC_Pro_Gly_Betaine"/>
    <property type="match status" value="1"/>
</dbReference>
<dbReference type="RefSeq" id="WP_180567076.1">
    <property type="nucleotide sequence ID" value="NZ_JACCKB010000003.1"/>
</dbReference>
<dbReference type="GO" id="GO:0031460">
    <property type="term" value="P:glycine betaine transport"/>
    <property type="evidence" value="ECO:0007669"/>
    <property type="project" value="InterPro"/>
</dbReference>
<dbReference type="InterPro" id="IPR003593">
    <property type="entry name" value="AAA+_ATPase"/>
</dbReference>
<keyword evidence="4 5" id="KW-0067">ATP-binding</keyword>
<evidence type="ECO:0000256" key="4">
    <source>
        <dbReference type="ARBA" id="ARBA00022840"/>
    </source>
</evidence>
<keyword evidence="2 5" id="KW-0813">Transport</keyword>
<dbReference type="GO" id="GO:0006865">
    <property type="term" value="P:amino acid transport"/>
    <property type="evidence" value="ECO:0007669"/>
    <property type="project" value="UniProtKB-UniRule"/>
</dbReference>
<comment type="catalytic activity">
    <reaction evidence="5">
        <text>a quaternary ammonium(out) + ATP + H2O = a quaternary ammonium(in) + ADP + phosphate + H(+)</text>
        <dbReference type="Rhea" id="RHEA:11036"/>
        <dbReference type="ChEBI" id="CHEBI:15377"/>
        <dbReference type="ChEBI" id="CHEBI:15378"/>
        <dbReference type="ChEBI" id="CHEBI:30616"/>
        <dbReference type="ChEBI" id="CHEBI:35267"/>
        <dbReference type="ChEBI" id="CHEBI:43474"/>
        <dbReference type="ChEBI" id="CHEBI:456216"/>
    </reaction>
</comment>
<dbReference type="EC" id="7.6.2.9" evidence="5"/>
<name>A0A853ICF6_9GAMM</name>
<evidence type="ECO:0000259" key="6">
    <source>
        <dbReference type="PROSITE" id="PS50893"/>
    </source>
</evidence>
<keyword evidence="3 5" id="KW-0547">Nucleotide-binding</keyword>
<dbReference type="InterPro" id="IPR005892">
    <property type="entry name" value="Gly-betaine_transp_ATP-bd"/>
</dbReference>
<dbReference type="EMBL" id="JACCKB010000003">
    <property type="protein sequence ID" value="NYZ65046.1"/>
    <property type="molecule type" value="Genomic_DNA"/>
</dbReference>
<dbReference type="Gene3D" id="3.40.50.300">
    <property type="entry name" value="P-loop containing nucleotide triphosphate hydrolases"/>
    <property type="match status" value="1"/>
</dbReference>
<dbReference type="InterPro" id="IPR003439">
    <property type="entry name" value="ABC_transporter-like_ATP-bd"/>
</dbReference>
<comment type="subcellular location">
    <subcellularLocation>
        <location evidence="5">Cell inner membrane</location>
        <topology evidence="5">Peripheral membrane protein</topology>
    </subcellularLocation>
</comment>
<dbReference type="InterPro" id="IPR051921">
    <property type="entry name" value="ABC_osmolyte_uptake_ATP-bind"/>
</dbReference>
<sequence length="355" mass="39034">MRSTSSEATTIECQNVWKIFGDRAEEALTAIQTRGLTKEQVHAEFDCVVGVAGASFTVSEGEVFCIMGLSGSGKSTLVRHINRLIEPTAGNILIDDENISELDDDSLRAVRADKIGMVFQHTALLPHRTVRENVALGLELRHVDEQTRLRIAEEKLALVQLTGWEDRMPAELSGGMQQRVGLARAMAADPRILLMDEPFSALDPLIRRQLQDQFLALAEVMKKTTLFITHDLDEAIRIGHRIAIMKDGKIVQVGTPEAIVTAPVDDYVADFVKGISRLKLVFAQSVMQPLADYLNECNTCLEQINHFPTAAQDANLNQLIDLAIAHDHPTLICDGATPVGVVTRKQLLRGIQGGD</sequence>
<evidence type="ECO:0000256" key="1">
    <source>
        <dbReference type="ARBA" id="ARBA00005417"/>
    </source>
</evidence>
<feature type="domain" description="ABC transporter" evidence="6">
    <location>
        <begin position="31"/>
        <end position="272"/>
    </location>
</feature>
<dbReference type="Pfam" id="PF00005">
    <property type="entry name" value="ABC_tran"/>
    <property type="match status" value="1"/>
</dbReference>
<evidence type="ECO:0000256" key="2">
    <source>
        <dbReference type="ARBA" id="ARBA00022448"/>
    </source>
</evidence>
<gene>
    <name evidence="7" type="ORF">H0A36_03430</name>
</gene>
<comment type="similarity">
    <text evidence="1 5">Belongs to the ABC transporter superfamily.</text>
</comment>
<evidence type="ECO:0000313" key="8">
    <source>
        <dbReference type="Proteomes" id="UP000569732"/>
    </source>
</evidence>
<dbReference type="SMART" id="SM00382">
    <property type="entry name" value="AAA"/>
    <property type="match status" value="1"/>
</dbReference>
<dbReference type="PROSITE" id="PS50893">
    <property type="entry name" value="ABC_TRANSPORTER_2"/>
    <property type="match status" value="1"/>
</dbReference>
<dbReference type="NCBIfam" id="TIGR01186">
    <property type="entry name" value="proV"/>
    <property type="match status" value="1"/>
</dbReference>
<accession>A0A853ICF6</accession>
<keyword evidence="5" id="KW-0997">Cell inner membrane</keyword>
<dbReference type="InterPro" id="IPR017871">
    <property type="entry name" value="ABC_transporter-like_CS"/>
</dbReference>
<dbReference type="GO" id="GO:0015418">
    <property type="term" value="F:ABC-type quaternary ammonium compound transporting activity"/>
    <property type="evidence" value="ECO:0007669"/>
    <property type="project" value="UniProtKB-EC"/>
</dbReference>
<evidence type="ECO:0000256" key="5">
    <source>
        <dbReference type="RuleBase" id="RU369116"/>
    </source>
</evidence>
<dbReference type="PANTHER" id="PTHR43869:SF1">
    <property type="entry name" value="GLYCINE BETAINE_PROLINE BETAINE TRANSPORT SYSTEM ATP-BINDING PROTEIN PROV"/>
    <property type="match status" value="1"/>
</dbReference>
<dbReference type="GO" id="GO:0005886">
    <property type="term" value="C:plasma membrane"/>
    <property type="evidence" value="ECO:0007669"/>
    <property type="project" value="UniProtKB-SubCell"/>
</dbReference>
<dbReference type="GO" id="GO:0005524">
    <property type="term" value="F:ATP binding"/>
    <property type="evidence" value="ECO:0007669"/>
    <property type="project" value="UniProtKB-UniRule"/>
</dbReference>
<comment type="caution">
    <text evidence="7">The sequence shown here is derived from an EMBL/GenBank/DDBJ whole genome shotgun (WGS) entry which is preliminary data.</text>
</comment>
<organism evidence="7 8">
    <name type="scientific">Spartinivicinus marinus</name>
    <dbReference type="NCBI Taxonomy" id="2994442"/>
    <lineage>
        <taxon>Bacteria</taxon>
        <taxon>Pseudomonadati</taxon>
        <taxon>Pseudomonadota</taxon>
        <taxon>Gammaproteobacteria</taxon>
        <taxon>Oceanospirillales</taxon>
        <taxon>Zooshikellaceae</taxon>
        <taxon>Spartinivicinus</taxon>
    </lineage>
</organism>
<protein>
    <recommendedName>
        <fullName evidence="5">Quaternary amine transport ATP-binding protein</fullName>
        <ecNumber evidence="5">7.6.2.9</ecNumber>
    </recommendedName>
</protein>
<dbReference type="InterPro" id="IPR027417">
    <property type="entry name" value="P-loop_NTPase"/>
</dbReference>
<evidence type="ECO:0000256" key="3">
    <source>
        <dbReference type="ARBA" id="ARBA00022741"/>
    </source>
</evidence>
<dbReference type="GO" id="GO:0006970">
    <property type="term" value="P:response to osmotic stress"/>
    <property type="evidence" value="ECO:0007669"/>
    <property type="project" value="UniProtKB-ARBA"/>
</dbReference>
<dbReference type="Proteomes" id="UP000569732">
    <property type="component" value="Unassembled WGS sequence"/>
</dbReference>